<gene>
    <name evidence="2" type="ORF">SAMN02745216_01980</name>
</gene>
<dbReference type="InterPro" id="IPR003779">
    <property type="entry name" value="CMD-like"/>
</dbReference>
<dbReference type="AlphaFoldDB" id="A0A1M6KS64"/>
<reference evidence="3" key="1">
    <citation type="submission" date="2016-11" db="EMBL/GenBank/DDBJ databases">
        <authorList>
            <person name="Varghese N."/>
            <person name="Submissions S."/>
        </authorList>
    </citation>
    <scope>NUCLEOTIDE SEQUENCE [LARGE SCALE GENOMIC DNA]</scope>
    <source>
        <strain evidence="3">DSM 16219</strain>
    </source>
</reference>
<evidence type="ECO:0000259" key="1">
    <source>
        <dbReference type="Pfam" id="PF02627"/>
    </source>
</evidence>
<keyword evidence="2" id="KW-0560">Oxidoreductase</keyword>
<dbReference type="OrthoDB" id="9793083at2"/>
<dbReference type="EMBL" id="FQZU01000009">
    <property type="protein sequence ID" value="SHJ61730.1"/>
    <property type="molecule type" value="Genomic_DNA"/>
</dbReference>
<dbReference type="SUPFAM" id="SSF69118">
    <property type="entry name" value="AhpD-like"/>
    <property type="match status" value="1"/>
</dbReference>
<feature type="domain" description="Carboxymuconolactone decarboxylase-like" evidence="1">
    <location>
        <begin position="31"/>
        <end position="93"/>
    </location>
</feature>
<proteinExistence type="predicted"/>
<sequence>MKVSTLSVFLAVFLLLPGFAISGEENTMDKKHALSQRQQCIVPIAAFTADGDLDRLKPALSKGLDAGLTINEINEILAHLYAYVGFPRSLNGLHTFIGVVDERKAKGMKDVQGKEASPVPVDMNKDEYGAKVRAKLAGLEQDISGARWQTFAPIFDVFLKEHLFADLFARDVISHQDRELTTIAALANLKGAEGQLAFHLGAAMNNGLTEGQMKGFIAVLETEVGKAQADSARNILTAVLEKR</sequence>
<dbReference type="RefSeq" id="WP_073475357.1">
    <property type="nucleotide sequence ID" value="NZ_FQZU01000009.1"/>
</dbReference>
<dbReference type="InterPro" id="IPR029032">
    <property type="entry name" value="AhpD-like"/>
</dbReference>
<dbReference type="PANTHER" id="PTHR33570">
    <property type="entry name" value="4-CARBOXYMUCONOLACTONE DECARBOXYLASE FAMILY PROTEIN"/>
    <property type="match status" value="1"/>
</dbReference>
<dbReference type="PANTHER" id="PTHR33570:SF2">
    <property type="entry name" value="CARBOXYMUCONOLACTONE DECARBOXYLASE-LIKE DOMAIN-CONTAINING PROTEIN"/>
    <property type="match status" value="1"/>
</dbReference>
<dbReference type="InterPro" id="IPR052512">
    <property type="entry name" value="4CMD/NDH-1_regulator"/>
</dbReference>
<dbReference type="STRING" id="1121393.SAMN02745216_01980"/>
<dbReference type="GO" id="GO:0051920">
    <property type="term" value="F:peroxiredoxin activity"/>
    <property type="evidence" value="ECO:0007669"/>
    <property type="project" value="InterPro"/>
</dbReference>
<keyword evidence="3" id="KW-1185">Reference proteome</keyword>
<accession>A0A1M6KS64</accession>
<dbReference type="Gene3D" id="1.20.1290.10">
    <property type="entry name" value="AhpD-like"/>
    <property type="match status" value="1"/>
</dbReference>
<feature type="domain" description="Carboxymuconolactone decarboxylase-like" evidence="1">
    <location>
        <begin position="160"/>
        <end position="237"/>
    </location>
</feature>
<dbReference type="Proteomes" id="UP000183994">
    <property type="component" value="Unassembled WGS sequence"/>
</dbReference>
<keyword evidence="2" id="KW-0575">Peroxidase</keyword>
<protein>
    <submittedName>
        <fullName evidence="2">Uncharacterized conserved protein YurZ, alkylhydroperoxidase/carboxymuconolactone decarboxylase family</fullName>
    </submittedName>
</protein>
<organism evidence="2 3">
    <name type="scientific">Desulfatibacillum alkenivorans DSM 16219</name>
    <dbReference type="NCBI Taxonomy" id="1121393"/>
    <lineage>
        <taxon>Bacteria</taxon>
        <taxon>Pseudomonadati</taxon>
        <taxon>Thermodesulfobacteriota</taxon>
        <taxon>Desulfobacteria</taxon>
        <taxon>Desulfobacterales</taxon>
        <taxon>Desulfatibacillaceae</taxon>
        <taxon>Desulfatibacillum</taxon>
    </lineage>
</organism>
<name>A0A1M6KS64_9BACT</name>
<evidence type="ECO:0000313" key="2">
    <source>
        <dbReference type="EMBL" id="SHJ61730.1"/>
    </source>
</evidence>
<dbReference type="Pfam" id="PF02627">
    <property type="entry name" value="CMD"/>
    <property type="match status" value="2"/>
</dbReference>
<evidence type="ECO:0000313" key="3">
    <source>
        <dbReference type="Proteomes" id="UP000183994"/>
    </source>
</evidence>